<organism evidence="2">
    <name type="scientific">bioreactor metagenome</name>
    <dbReference type="NCBI Taxonomy" id="1076179"/>
    <lineage>
        <taxon>unclassified sequences</taxon>
        <taxon>metagenomes</taxon>
        <taxon>ecological metagenomes</taxon>
    </lineage>
</organism>
<feature type="region of interest" description="Disordered" evidence="1">
    <location>
        <begin position="1"/>
        <end position="55"/>
    </location>
</feature>
<gene>
    <name evidence="2" type="ORF">SDC9_132948</name>
</gene>
<sequence length="55" mass="5680">MVQQCGDKTGARIPGGMGKSGQIQRGLDVKEEKAPAVAGPQPQRAVNTLCQSLSS</sequence>
<accession>A0A645D9H7</accession>
<evidence type="ECO:0000256" key="1">
    <source>
        <dbReference type="SAM" id="MobiDB-lite"/>
    </source>
</evidence>
<feature type="compositionally biased region" description="Polar residues" evidence="1">
    <location>
        <begin position="44"/>
        <end position="55"/>
    </location>
</feature>
<dbReference type="AlphaFoldDB" id="A0A645D9H7"/>
<reference evidence="2" key="1">
    <citation type="submission" date="2019-08" db="EMBL/GenBank/DDBJ databases">
        <authorList>
            <person name="Kucharzyk K."/>
            <person name="Murdoch R.W."/>
            <person name="Higgins S."/>
            <person name="Loffler F."/>
        </authorList>
    </citation>
    <scope>NUCLEOTIDE SEQUENCE</scope>
</reference>
<name>A0A645D9H7_9ZZZZ</name>
<dbReference type="EMBL" id="VSSQ01034055">
    <property type="protein sequence ID" value="MPM85865.1"/>
    <property type="molecule type" value="Genomic_DNA"/>
</dbReference>
<protein>
    <submittedName>
        <fullName evidence="2">Uncharacterized protein</fullName>
    </submittedName>
</protein>
<proteinExistence type="predicted"/>
<evidence type="ECO:0000313" key="2">
    <source>
        <dbReference type="EMBL" id="MPM85865.1"/>
    </source>
</evidence>
<comment type="caution">
    <text evidence="2">The sequence shown here is derived from an EMBL/GenBank/DDBJ whole genome shotgun (WGS) entry which is preliminary data.</text>
</comment>